<organism evidence="1 2">
    <name type="scientific">Mycena metata</name>
    <dbReference type="NCBI Taxonomy" id="1033252"/>
    <lineage>
        <taxon>Eukaryota</taxon>
        <taxon>Fungi</taxon>
        <taxon>Dikarya</taxon>
        <taxon>Basidiomycota</taxon>
        <taxon>Agaricomycotina</taxon>
        <taxon>Agaricomycetes</taxon>
        <taxon>Agaricomycetidae</taxon>
        <taxon>Agaricales</taxon>
        <taxon>Marasmiineae</taxon>
        <taxon>Mycenaceae</taxon>
        <taxon>Mycena</taxon>
    </lineage>
</organism>
<protein>
    <submittedName>
        <fullName evidence="1">Uncharacterized protein</fullName>
    </submittedName>
</protein>
<accession>A0AAD7J5I5</accession>
<comment type="caution">
    <text evidence="1">The sequence shown here is derived from an EMBL/GenBank/DDBJ whole genome shotgun (WGS) entry which is preliminary data.</text>
</comment>
<dbReference type="EMBL" id="JARKIB010000046">
    <property type="protein sequence ID" value="KAJ7756642.1"/>
    <property type="molecule type" value="Genomic_DNA"/>
</dbReference>
<keyword evidence="2" id="KW-1185">Reference proteome</keyword>
<dbReference type="Proteomes" id="UP001215598">
    <property type="component" value="Unassembled WGS sequence"/>
</dbReference>
<name>A0AAD7J5I5_9AGAR</name>
<reference evidence="1" key="1">
    <citation type="submission" date="2023-03" db="EMBL/GenBank/DDBJ databases">
        <title>Massive genome expansion in bonnet fungi (Mycena s.s.) driven by repeated elements and novel gene families across ecological guilds.</title>
        <authorList>
            <consortium name="Lawrence Berkeley National Laboratory"/>
            <person name="Harder C.B."/>
            <person name="Miyauchi S."/>
            <person name="Viragh M."/>
            <person name="Kuo A."/>
            <person name="Thoen E."/>
            <person name="Andreopoulos B."/>
            <person name="Lu D."/>
            <person name="Skrede I."/>
            <person name="Drula E."/>
            <person name="Henrissat B."/>
            <person name="Morin E."/>
            <person name="Kohler A."/>
            <person name="Barry K."/>
            <person name="LaButti K."/>
            <person name="Morin E."/>
            <person name="Salamov A."/>
            <person name="Lipzen A."/>
            <person name="Mereny Z."/>
            <person name="Hegedus B."/>
            <person name="Baldrian P."/>
            <person name="Stursova M."/>
            <person name="Weitz H."/>
            <person name="Taylor A."/>
            <person name="Grigoriev I.V."/>
            <person name="Nagy L.G."/>
            <person name="Martin F."/>
            <person name="Kauserud H."/>
        </authorList>
    </citation>
    <scope>NUCLEOTIDE SEQUENCE</scope>
    <source>
        <strain evidence="1">CBHHK182m</strain>
    </source>
</reference>
<evidence type="ECO:0000313" key="1">
    <source>
        <dbReference type="EMBL" id="KAJ7756642.1"/>
    </source>
</evidence>
<evidence type="ECO:0000313" key="2">
    <source>
        <dbReference type="Proteomes" id="UP001215598"/>
    </source>
</evidence>
<dbReference type="AlphaFoldDB" id="A0AAD7J5I5"/>
<sequence>MPLTTVISCSHGILVIWSSHWTRFGGYPDFIPDEDLDCNEKELLSSRQIQPFEVLIFVLKTCGTHMVINNGKETPLPILSGGKIGGNVGSKVCGGGNVGGNVAVAAKSAAKSAAVLAAVLASLAAKLALLAAMLAAVHGGSVTCWRHFSRLATRQSPSGACWRQFGGSLAALKISQRRRWRQFGGSQSNFVSIVKTDLRKSSSASPPNLVQTEG</sequence>
<proteinExistence type="predicted"/>
<gene>
    <name evidence="1" type="ORF">B0H16DRAFT_1458096</name>
</gene>